<dbReference type="AlphaFoldDB" id="A0A2N5CPH1"/>
<dbReference type="Gene3D" id="3.40.33.10">
    <property type="entry name" value="CAP"/>
    <property type="match status" value="1"/>
</dbReference>
<dbReference type="EMBL" id="CP026100">
    <property type="protein sequence ID" value="AYV48440.1"/>
    <property type="molecule type" value="Genomic_DNA"/>
</dbReference>
<keyword evidence="6" id="KW-1185">Reference proteome</keyword>
<evidence type="ECO:0000256" key="1">
    <source>
        <dbReference type="SAM" id="SignalP"/>
    </source>
</evidence>
<dbReference type="CDD" id="cd05379">
    <property type="entry name" value="CAP_bacterial"/>
    <property type="match status" value="1"/>
</dbReference>
<dbReference type="Proteomes" id="UP000234483">
    <property type="component" value="Unassembled WGS sequence"/>
</dbReference>
<evidence type="ECO:0000313" key="5">
    <source>
        <dbReference type="Proteomes" id="UP000234483"/>
    </source>
</evidence>
<dbReference type="Pfam" id="PF00188">
    <property type="entry name" value="CAP"/>
    <property type="match status" value="1"/>
</dbReference>
<feature type="domain" description="SCP" evidence="2">
    <location>
        <begin position="38"/>
        <end position="187"/>
    </location>
</feature>
<feature type="chain" id="PRO_5044577745" evidence="1">
    <location>
        <begin position="30"/>
        <end position="202"/>
    </location>
</feature>
<dbReference type="Proteomes" id="UP000281192">
    <property type="component" value="Chromosome"/>
</dbReference>
<dbReference type="RefSeq" id="WP_101714802.1">
    <property type="nucleotide sequence ID" value="NZ_CP026100.1"/>
</dbReference>
<reference evidence="3 6" key="2">
    <citation type="submission" date="2018-01" db="EMBL/GenBank/DDBJ databases">
        <title>Complete genome sequence of Caulobacter flavus RHGG3.</title>
        <authorList>
            <person name="Yang E."/>
        </authorList>
    </citation>
    <scope>NUCLEOTIDE SEQUENCE [LARGE SCALE GENOMIC DNA]</scope>
    <source>
        <strain evidence="3 6">RHGG3</strain>
    </source>
</reference>
<gene>
    <name evidence="3" type="ORF">C1707_20455</name>
    <name evidence="4" type="ORF">CFHF_20615</name>
</gene>
<proteinExistence type="predicted"/>
<dbReference type="SUPFAM" id="SSF55797">
    <property type="entry name" value="PR-1-like"/>
    <property type="match status" value="1"/>
</dbReference>
<reference evidence="4 5" key="1">
    <citation type="submission" date="2017-12" db="EMBL/GenBank/DDBJ databases">
        <title>The genome sequence of Caulobacter flavus CGMCC1 15093.</title>
        <authorList>
            <person name="Gao J."/>
            <person name="Mao X."/>
            <person name="Sun J."/>
        </authorList>
    </citation>
    <scope>NUCLEOTIDE SEQUENCE [LARGE SCALE GENOMIC DNA]</scope>
    <source>
        <strain evidence="4 5">CGMCC1 15093</strain>
    </source>
</reference>
<organism evidence="4 5">
    <name type="scientific">Caulobacter flavus</name>
    <dbReference type="NCBI Taxonomy" id="1679497"/>
    <lineage>
        <taxon>Bacteria</taxon>
        <taxon>Pseudomonadati</taxon>
        <taxon>Pseudomonadota</taxon>
        <taxon>Alphaproteobacteria</taxon>
        <taxon>Caulobacterales</taxon>
        <taxon>Caulobacteraceae</taxon>
        <taxon>Caulobacter</taxon>
    </lineage>
</organism>
<dbReference type="OrthoDB" id="7550377at2"/>
<dbReference type="EMBL" id="PJRQ01000041">
    <property type="protein sequence ID" value="PLR08845.1"/>
    <property type="molecule type" value="Genomic_DNA"/>
</dbReference>
<dbReference type="InterPro" id="IPR014044">
    <property type="entry name" value="CAP_dom"/>
</dbReference>
<feature type="signal peptide" evidence="1">
    <location>
        <begin position="1"/>
        <end position="29"/>
    </location>
</feature>
<evidence type="ECO:0000259" key="2">
    <source>
        <dbReference type="Pfam" id="PF00188"/>
    </source>
</evidence>
<sequence>MRSYRRPAPALAGLLLLALPALMTPQVAAAQSQEQAVLDEINYVRANPRAYADELRRAEPLHGEDSDALYEAIAELQRQRPLPPLTADGRIDDAARDHASAQGARGSVGHGASGSLGQRLRKYGVFAGMSAENISYGYEDPRDVVRQLVVDSRVPGRGHRRNILSTGYSSAGVACGGHRSYGAMCVIDFAGAMPEGAARAAR</sequence>
<evidence type="ECO:0000313" key="3">
    <source>
        <dbReference type="EMBL" id="AYV48440.1"/>
    </source>
</evidence>
<name>A0A2N5CPH1_9CAUL</name>
<protein>
    <submittedName>
        <fullName evidence="4">CAP domain-containing protein</fullName>
    </submittedName>
</protein>
<dbReference type="KEGG" id="cfh:C1707_20455"/>
<dbReference type="PANTHER" id="PTHR31157">
    <property type="entry name" value="SCP DOMAIN-CONTAINING PROTEIN"/>
    <property type="match status" value="1"/>
</dbReference>
<evidence type="ECO:0000313" key="4">
    <source>
        <dbReference type="EMBL" id="PLR08845.1"/>
    </source>
</evidence>
<dbReference type="PANTHER" id="PTHR31157:SF1">
    <property type="entry name" value="SCP DOMAIN-CONTAINING PROTEIN"/>
    <property type="match status" value="1"/>
</dbReference>
<dbReference type="InterPro" id="IPR035940">
    <property type="entry name" value="CAP_sf"/>
</dbReference>
<accession>A0A2N5CPH1</accession>
<keyword evidence="1" id="KW-0732">Signal</keyword>
<evidence type="ECO:0000313" key="6">
    <source>
        <dbReference type="Proteomes" id="UP000281192"/>
    </source>
</evidence>